<dbReference type="PIRSF" id="PIRSF016719">
    <property type="entry name" value="UCP016719"/>
    <property type="match status" value="1"/>
</dbReference>
<dbReference type="Pfam" id="PF20732">
    <property type="entry name" value="NamZ_C"/>
    <property type="match status" value="1"/>
</dbReference>
<dbReference type="AlphaFoldDB" id="A0A7C3CA89"/>
<dbReference type="InterPro" id="IPR048503">
    <property type="entry name" value="NamZ_C"/>
</dbReference>
<proteinExistence type="predicted"/>
<sequence length="386" mass="42747">MAGILVSCQHLDTAHHRPPLPGAERTQLVHNALAGKRVGLIVNQSSRVRDVHLIDALHRDGINAVKLFAVEHGIRGHQDAGVHIDNNRDARSGLPIISIYGTKKAPSEHDVKNLDVLVFDLQDVGVRFFTYLSSLHYIMQSCADNDIPLVVLDRPNPNGAYIDGPLLDPQFQSFVGMHPIPVLHGMTMGELARMINGEGWLNGEKTCDLSVIPIQNYTHTTPYILPIKPSPNLPNQKSIELYPSLALFEATNMSVGRGTPFPFQVVGGTHPGYGPFSFTPLSTPGAALNPKLKGQKLYGQDYRNAQITGLNIELFLSWYAKAERLHQAFLTRPNWLDKLMGGSKFREQVEAGISEKAIRASWEDGLAAFKKRRALYLLYPDTQPSR</sequence>
<reference evidence="3" key="1">
    <citation type="journal article" date="2020" name="mSystems">
        <title>Genome- and Community-Level Interaction Insights into Carbon Utilization and Element Cycling Functions of Hydrothermarchaeota in Hydrothermal Sediment.</title>
        <authorList>
            <person name="Zhou Z."/>
            <person name="Liu Y."/>
            <person name="Xu W."/>
            <person name="Pan J."/>
            <person name="Luo Z.H."/>
            <person name="Li M."/>
        </authorList>
    </citation>
    <scope>NUCLEOTIDE SEQUENCE [LARGE SCALE GENOMIC DNA]</scope>
    <source>
        <strain evidence="3">HyVt-489</strain>
    </source>
</reference>
<dbReference type="InterPro" id="IPR048502">
    <property type="entry name" value="NamZ_N"/>
</dbReference>
<evidence type="ECO:0000259" key="1">
    <source>
        <dbReference type="Pfam" id="PF07075"/>
    </source>
</evidence>
<feature type="domain" description="Peptidoglycan beta-N-acetylmuramidase NamZ N-terminal" evidence="1">
    <location>
        <begin position="38"/>
        <end position="236"/>
    </location>
</feature>
<comment type="caution">
    <text evidence="3">The sequence shown here is derived from an EMBL/GenBank/DDBJ whole genome shotgun (WGS) entry which is preliminary data.</text>
</comment>
<dbReference type="GO" id="GO:0033922">
    <property type="term" value="F:peptidoglycan beta-N-acetylmuramidase activity"/>
    <property type="evidence" value="ECO:0007669"/>
    <property type="project" value="InterPro"/>
</dbReference>
<dbReference type="PANTHER" id="PTHR42915">
    <property type="entry name" value="HYPOTHETICAL 460 KDA PROTEIN IN FEUA-SIGW INTERGENIC REGION [PRECURSOR]"/>
    <property type="match status" value="1"/>
</dbReference>
<gene>
    <name evidence="3" type="ORF">ENJ46_00430</name>
</gene>
<dbReference type="Gene3D" id="3.40.50.12170">
    <property type="entry name" value="Uncharacterised protein PF07075, DUF1343"/>
    <property type="match status" value="1"/>
</dbReference>
<name>A0A7C3CA89_9PROT</name>
<accession>A0A7C3CA89</accession>
<evidence type="ECO:0000313" key="4">
    <source>
        <dbReference type="Proteomes" id="UP000886042"/>
    </source>
</evidence>
<dbReference type="Proteomes" id="UP000886042">
    <property type="component" value="Unassembled WGS sequence"/>
</dbReference>
<dbReference type="InterPro" id="IPR008302">
    <property type="entry name" value="NamZ"/>
</dbReference>
<feature type="domain" description="Peptidoglycan beta-N-acetylmuramidase NamZ C-terminal" evidence="2">
    <location>
        <begin position="241"/>
        <end position="379"/>
    </location>
</feature>
<evidence type="ECO:0000259" key="2">
    <source>
        <dbReference type="Pfam" id="PF20732"/>
    </source>
</evidence>
<dbReference type="PANTHER" id="PTHR42915:SF1">
    <property type="entry name" value="PEPTIDOGLYCAN BETA-N-ACETYLMURAMIDASE NAMZ"/>
    <property type="match status" value="1"/>
</dbReference>
<dbReference type="EMBL" id="DRMN01000030">
    <property type="protein sequence ID" value="HFB54360.1"/>
    <property type="molecule type" value="Genomic_DNA"/>
</dbReference>
<evidence type="ECO:0000313" key="3">
    <source>
        <dbReference type="EMBL" id="HFB54360.1"/>
    </source>
</evidence>
<organism evidence="3 4">
    <name type="scientific">Hellea balneolensis</name>
    <dbReference type="NCBI Taxonomy" id="287478"/>
    <lineage>
        <taxon>Bacteria</taxon>
        <taxon>Pseudomonadati</taxon>
        <taxon>Pseudomonadota</taxon>
        <taxon>Alphaproteobacteria</taxon>
        <taxon>Maricaulales</taxon>
        <taxon>Robiginitomaculaceae</taxon>
        <taxon>Hellea</taxon>
    </lineage>
</organism>
<dbReference type="Gene3D" id="3.90.1150.140">
    <property type="match status" value="1"/>
</dbReference>
<dbReference type="Pfam" id="PF07075">
    <property type="entry name" value="NamZ_N"/>
    <property type="match status" value="1"/>
</dbReference>
<protein>
    <submittedName>
        <fullName evidence="3">DUF1343 domain-containing protein</fullName>
    </submittedName>
</protein>